<reference evidence="1" key="1">
    <citation type="journal article" date="2012" name="Science">
        <title>Fermentation, hydrogen, and sulfur metabolism in multiple uncultivated bacterial phyla.</title>
        <authorList>
            <person name="Wrighton K.C."/>
            <person name="Thomas B.C."/>
            <person name="Sharon I."/>
            <person name="Miller C.S."/>
            <person name="Castelle C.J."/>
            <person name="VerBerkmoes N.C."/>
            <person name="Wilkins M.J."/>
            <person name="Hettich R.L."/>
            <person name="Lipton M.S."/>
            <person name="Williams K.H."/>
            <person name="Long P.E."/>
            <person name="Banfield J.F."/>
        </authorList>
    </citation>
    <scope>NUCLEOTIDE SEQUENCE [LARGE SCALE GENOMIC DNA]</scope>
</reference>
<sequence length="73" mass="8733">MIHIESVFDIYPEQCFDNIGEYLSQSILIDNLARFFGNSEPIYLMETFMVRLIQLINPIYLTIRQKLYISCFF</sequence>
<proteinExistence type="predicted"/>
<comment type="caution">
    <text evidence="1">The sequence shown here is derived from an EMBL/GenBank/DDBJ whole genome shotgun (WGS) entry which is preliminary data.</text>
</comment>
<gene>
    <name evidence="1" type="ORF">ACD_78C00250G0003</name>
</gene>
<dbReference type="EMBL" id="AMFJ01034250">
    <property type="protein sequence ID" value="EKD29837.1"/>
    <property type="molecule type" value="Genomic_DNA"/>
</dbReference>
<organism evidence="1">
    <name type="scientific">uncultured bacterium</name>
    <name type="common">gcode 4</name>
    <dbReference type="NCBI Taxonomy" id="1234023"/>
    <lineage>
        <taxon>Bacteria</taxon>
        <taxon>environmental samples</taxon>
    </lineage>
</organism>
<evidence type="ECO:0000313" key="1">
    <source>
        <dbReference type="EMBL" id="EKD29837.1"/>
    </source>
</evidence>
<accession>K1XX81</accession>
<name>K1XX81_9BACT</name>
<dbReference type="AlphaFoldDB" id="K1XX81"/>
<protein>
    <submittedName>
        <fullName evidence="1">Uncharacterized protein</fullName>
    </submittedName>
</protein>